<dbReference type="EMBL" id="GG738892">
    <property type="protein sequence ID" value="EFC40493.1"/>
    <property type="molecule type" value="Genomic_DNA"/>
</dbReference>
<evidence type="ECO:0000313" key="4">
    <source>
        <dbReference type="Proteomes" id="UP000006671"/>
    </source>
</evidence>
<gene>
    <name evidence="3" type="ORF">NAEGRDRAFT_71650</name>
</gene>
<keyword evidence="4" id="KW-1185">Reference proteome</keyword>
<dbReference type="GeneID" id="8851065"/>
<dbReference type="KEGG" id="ngr:NAEGRDRAFT_71650"/>
<dbReference type="PANTHER" id="PTHR24320:SF152">
    <property type="entry name" value="SHORT-CHAIN DEHYDROGENASE_REDUCTASE FAMILY PROTEIN"/>
    <property type="match status" value="1"/>
</dbReference>
<protein>
    <submittedName>
        <fullName evidence="3">Predicted protein</fullName>
    </submittedName>
</protein>
<dbReference type="InterPro" id="IPR002347">
    <property type="entry name" value="SDR_fam"/>
</dbReference>
<accession>D2VRN7</accession>
<comment type="similarity">
    <text evidence="1">Belongs to the short-chain dehydrogenases/reductases (SDR) family.</text>
</comment>
<evidence type="ECO:0000313" key="3">
    <source>
        <dbReference type="EMBL" id="EFC40493.1"/>
    </source>
</evidence>
<evidence type="ECO:0000256" key="1">
    <source>
        <dbReference type="ARBA" id="ARBA00006484"/>
    </source>
</evidence>
<dbReference type="InParanoid" id="D2VRN7"/>
<evidence type="ECO:0000256" key="2">
    <source>
        <dbReference type="ARBA" id="ARBA00023002"/>
    </source>
</evidence>
<name>D2VRN7_NAEGR</name>
<reference evidence="3 4" key="1">
    <citation type="journal article" date="2010" name="Cell">
        <title>The genome of Naegleria gruberi illuminates early eukaryotic versatility.</title>
        <authorList>
            <person name="Fritz-Laylin L.K."/>
            <person name="Prochnik S.E."/>
            <person name="Ginger M.L."/>
            <person name="Dacks J.B."/>
            <person name="Carpenter M.L."/>
            <person name="Field M.C."/>
            <person name="Kuo A."/>
            <person name="Paredez A."/>
            <person name="Chapman J."/>
            <person name="Pham J."/>
            <person name="Shu S."/>
            <person name="Neupane R."/>
            <person name="Cipriano M."/>
            <person name="Mancuso J."/>
            <person name="Tu H."/>
            <person name="Salamov A."/>
            <person name="Lindquist E."/>
            <person name="Shapiro H."/>
            <person name="Lucas S."/>
            <person name="Grigoriev I.V."/>
            <person name="Cande W.Z."/>
            <person name="Fulton C."/>
            <person name="Rokhsar D.S."/>
            <person name="Dawson S.C."/>
        </authorList>
    </citation>
    <scope>NUCLEOTIDE SEQUENCE [LARGE SCALE GENOMIC DNA]</scope>
    <source>
        <strain evidence="3 4">NEG-M</strain>
    </source>
</reference>
<dbReference type="OrthoDB" id="542013at2759"/>
<dbReference type="Gene3D" id="3.40.50.720">
    <property type="entry name" value="NAD(P)-binding Rossmann-like Domain"/>
    <property type="match status" value="1"/>
</dbReference>
<dbReference type="GO" id="GO:0016491">
    <property type="term" value="F:oxidoreductase activity"/>
    <property type="evidence" value="ECO:0007669"/>
    <property type="project" value="UniProtKB-KW"/>
</dbReference>
<dbReference type="eggNOG" id="KOG1208">
    <property type="taxonomic scope" value="Eukaryota"/>
</dbReference>
<dbReference type="InterPro" id="IPR036291">
    <property type="entry name" value="NAD(P)-bd_dom_sf"/>
</dbReference>
<sequence length="351" mass="39685">MSQQQEEEYKSVIITGCNSGIGLEAARQMLREEWDSNRKTKHLVMACRGVELSNSEMDAFVQDYLKEHPERNESELKGQITALKLDLASFKSIQQFVSELKSLIDNSKIPPLHSLVCNAGVSFVHKLILTEEGYEATFGVNHLGHFLLINLLLPLFTKSTNSKNRIVIVSSDIHGRKKFGGMPAPEFETAEKLAIIPTDSNTDQDNSKFGSVRYTTSKFCNVLCAYELITRLQSRQIYRDQFTVNLYNPGFVPTTSLSRDYNKVLRSIARNVLPLLRFVHSGVRTLEVSGGDLKQLIVDRNLDSVTGKYFDGREIVDSAPDTYNTRLQNELWDDSIKLIIARSDIPKTNFL</sequence>
<dbReference type="PANTHER" id="PTHR24320">
    <property type="entry name" value="RETINOL DEHYDROGENASE"/>
    <property type="match status" value="1"/>
</dbReference>
<keyword evidence="2" id="KW-0560">Oxidoreductase</keyword>
<dbReference type="VEuPathDB" id="AmoebaDB:NAEGRDRAFT_71650"/>
<dbReference type="AlphaFoldDB" id="D2VRN7"/>
<dbReference type="Pfam" id="PF00106">
    <property type="entry name" value="adh_short"/>
    <property type="match status" value="1"/>
</dbReference>
<dbReference type="SUPFAM" id="SSF51735">
    <property type="entry name" value="NAD(P)-binding Rossmann-fold domains"/>
    <property type="match status" value="1"/>
</dbReference>
<proteinExistence type="inferred from homology"/>
<dbReference type="RefSeq" id="XP_002673237.1">
    <property type="nucleotide sequence ID" value="XM_002673191.1"/>
</dbReference>
<dbReference type="Proteomes" id="UP000006671">
    <property type="component" value="Unassembled WGS sequence"/>
</dbReference>
<dbReference type="STRING" id="5762.D2VRN7"/>
<organism evidence="4">
    <name type="scientific">Naegleria gruberi</name>
    <name type="common">Amoeba</name>
    <dbReference type="NCBI Taxonomy" id="5762"/>
    <lineage>
        <taxon>Eukaryota</taxon>
        <taxon>Discoba</taxon>
        <taxon>Heterolobosea</taxon>
        <taxon>Tetramitia</taxon>
        <taxon>Eutetramitia</taxon>
        <taxon>Vahlkampfiidae</taxon>
        <taxon>Naegleria</taxon>
    </lineage>
</organism>